<gene>
    <name evidence="1" type="ORF">LOC62_01G000765</name>
</gene>
<organism evidence="1 2">
    <name type="scientific">Vanrija pseudolonga</name>
    <dbReference type="NCBI Taxonomy" id="143232"/>
    <lineage>
        <taxon>Eukaryota</taxon>
        <taxon>Fungi</taxon>
        <taxon>Dikarya</taxon>
        <taxon>Basidiomycota</taxon>
        <taxon>Agaricomycotina</taxon>
        <taxon>Tremellomycetes</taxon>
        <taxon>Trichosporonales</taxon>
        <taxon>Trichosporonaceae</taxon>
        <taxon>Vanrija</taxon>
    </lineage>
</organism>
<evidence type="ECO:0000313" key="2">
    <source>
        <dbReference type="Proteomes" id="UP000827549"/>
    </source>
</evidence>
<dbReference type="Proteomes" id="UP000827549">
    <property type="component" value="Chromosome 1"/>
</dbReference>
<evidence type="ECO:0000313" key="1">
    <source>
        <dbReference type="EMBL" id="WOO77178.1"/>
    </source>
</evidence>
<proteinExistence type="predicted"/>
<sequence length="96" mass="10927">MFRKLVAMDGPTVAKLSKIQQQHLRWERTPLAAKDVGQFFGSLQLYHTTQEGADHVAANQLVETLGIARMSNLFFRHLASEEVAGTERERSLWMTQ</sequence>
<keyword evidence="2" id="KW-1185">Reference proteome</keyword>
<dbReference type="EMBL" id="CP086714">
    <property type="protein sequence ID" value="WOO77178.1"/>
    <property type="molecule type" value="Genomic_DNA"/>
</dbReference>
<dbReference type="AlphaFoldDB" id="A0AAF0XZQ0"/>
<dbReference type="GeneID" id="87804023"/>
<name>A0AAF0XZQ0_9TREE</name>
<accession>A0AAF0XZQ0</accession>
<reference evidence="1" key="1">
    <citation type="submission" date="2023-10" db="EMBL/GenBank/DDBJ databases">
        <authorList>
            <person name="Noh H."/>
        </authorList>
    </citation>
    <scope>NUCLEOTIDE SEQUENCE</scope>
    <source>
        <strain evidence="1">DUCC4014</strain>
    </source>
</reference>
<protein>
    <submittedName>
        <fullName evidence="1">Uncharacterized protein</fullName>
    </submittedName>
</protein>
<dbReference type="RefSeq" id="XP_062623210.1">
    <property type="nucleotide sequence ID" value="XM_062767226.1"/>
</dbReference>